<sequence length="445" mass="49202">MISFIADIRGVVVPKIANPFARIAEPNEFPFQVSIQINCQHVCGGSLISIKHVLTAAHCIDRFIQDPNLLRKQSLTVEVGSREIGKGITHDIERISHVNTWRGTSEQRPDLPSIPSLVPPQPGYLVPNDIAVITLMHPIQESKWVKPIGIYMGGPLIGQRLTVIGFGSLQSDTSTSPYLKVEDIQIISHEKCMERWFPHIVLESQICANLEFFRGICNGDSGGPLFFKTPEKYFLVGIVSAGDKNCGAGEKPDLFTKASSFVEYIGNEMAYGSPRWGTFGAKAINLHARNGGSPSSRNSKCKPGSGAIPVPESRLLVPELVGPSISRPPRHNIPPLNTNHFPFQHHVGYLPPPPVVYHPEPSRIHENVYSNEHPQVLPITDNLSPPFGGHPVLPTSEFLNSPPQNLIPAFWPNQYSLSNPYEHGFPSRSLQLELPNQPQNIWQVK</sequence>
<dbReference type="EMBL" id="CM056744">
    <property type="protein sequence ID" value="KAJ8664720.1"/>
    <property type="molecule type" value="Genomic_DNA"/>
</dbReference>
<evidence type="ECO:0000313" key="1">
    <source>
        <dbReference type="EMBL" id="KAJ8664720.1"/>
    </source>
</evidence>
<gene>
    <name evidence="1" type="ORF">QAD02_006382</name>
</gene>
<reference evidence="1" key="1">
    <citation type="submission" date="2023-04" db="EMBL/GenBank/DDBJ databases">
        <title>A chromosome-level genome assembly of the parasitoid wasp Eretmocerus hayati.</title>
        <authorList>
            <person name="Zhong Y."/>
            <person name="Liu S."/>
            <person name="Liu Y."/>
        </authorList>
    </citation>
    <scope>NUCLEOTIDE SEQUENCE</scope>
    <source>
        <strain evidence="1">ZJU_SS_LIU_2023</strain>
    </source>
</reference>
<proteinExistence type="predicted"/>
<evidence type="ECO:0000313" key="2">
    <source>
        <dbReference type="Proteomes" id="UP001239111"/>
    </source>
</evidence>
<comment type="caution">
    <text evidence="1">The sequence shown here is derived from an EMBL/GenBank/DDBJ whole genome shotgun (WGS) entry which is preliminary data.</text>
</comment>
<protein>
    <submittedName>
        <fullName evidence="1">Uncharacterized protein</fullName>
    </submittedName>
</protein>
<keyword evidence="2" id="KW-1185">Reference proteome</keyword>
<organism evidence="1 2">
    <name type="scientific">Eretmocerus hayati</name>
    <dbReference type="NCBI Taxonomy" id="131215"/>
    <lineage>
        <taxon>Eukaryota</taxon>
        <taxon>Metazoa</taxon>
        <taxon>Ecdysozoa</taxon>
        <taxon>Arthropoda</taxon>
        <taxon>Hexapoda</taxon>
        <taxon>Insecta</taxon>
        <taxon>Pterygota</taxon>
        <taxon>Neoptera</taxon>
        <taxon>Endopterygota</taxon>
        <taxon>Hymenoptera</taxon>
        <taxon>Apocrita</taxon>
        <taxon>Proctotrupomorpha</taxon>
        <taxon>Chalcidoidea</taxon>
        <taxon>Aphelinidae</taxon>
        <taxon>Aphelininae</taxon>
        <taxon>Eretmocerus</taxon>
    </lineage>
</organism>
<accession>A0ACC2N0Q8</accession>
<name>A0ACC2N0Q8_9HYME</name>
<dbReference type="Proteomes" id="UP001239111">
    <property type="component" value="Chromosome 4"/>
</dbReference>